<dbReference type="PIRSF" id="PIRSF001563">
    <property type="entry name" value="Folylpolyglu_synth"/>
    <property type="match status" value="1"/>
</dbReference>
<keyword evidence="4 7" id="KW-0547">Nucleotide-binding</keyword>
<sequence length="440" mass="46599">MADGARSDHPAVQKQLDRLSLLSPGRDVLGLERISAVLERVGNPHLNLPPVFHVAGTNGKGSTCAFLRAAVEAEGLKAHVYSSPHLVRFNERIRLAGTLIEDEYLAALLARVLDASEDINPSFFEATTAAAMLAFAETPADACILEVGLGGRLDATNIVAAPAATGMAALGIDHKEFLLSPEKGTPTDPLVRIGWEKAGIAKPGVPLLTQKYRNNVAQAIADHAAATGAHYLPRGETWDAAIYEDQLHYCDDRGKLKLPLPALPGVHQADNAALAIAMLRHQDEIAISEAAFRAAMGWAKWPARLQKLSPGPLRDLLSETAELWLDGGHNVNAGEALAAHFDSYDDSSIHLITGMLANKDPAAIIDPLRSKIASVTVVPIEGHASHAVGDFPETEAPISSAANVASALKAIAEREPQTVLIAGTLYLAGGVLEDNRQAPD</sequence>
<name>A0ABX7T663_9SPHN</name>
<dbReference type="RefSeq" id="WP_207987821.1">
    <property type="nucleotide sequence ID" value="NZ_CP071794.1"/>
</dbReference>
<dbReference type="EMBL" id="CP071794">
    <property type="protein sequence ID" value="QTD55997.1"/>
    <property type="molecule type" value="Genomic_DNA"/>
</dbReference>
<dbReference type="InterPro" id="IPR001645">
    <property type="entry name" value="Folylpolyglutamate_synth"/>
</dbReference>
<proteinExistence type="inferred from homology"/>
<evidence type="ECO:0000256" key="6">
    <source>
        <dbReference type="ARBA" id="ARBA00022842"/>
    </source>
</evidence>
<keyword evidence="6" id="KW-0460">Magnesium</keyword>
<organism evidence="8 9">
    <name type="scientific">Parasphingorhabdus cellanae</name>
    <dbReference type="NCBI Taxonomy" id="2806553"/>
    <lineage>
        <taxon>Bacteria</taxon>
        <taxon>Pseudomonadati</taxon>
        <taxon>Pseudomonadota</taxon>
        <taxon>Alphaproteobacteria</taxon>
        <taxon>Sphingomonadales</taxon>
        <taxon>Sphingomonadaceae</taxon>
        <taxon>Parasphingorhabdus</taxon>
    </lineage>
</organism>
<dbReference type="SUPFAM" id="SSF53244">
    <property type="entry name" value="MurD-like peptide ligases, peptide-binding domain"/>
    <property type="match status" value="1"/>
</dbReference>
<evidence type="ECO:0000256" key="3">
    <source>
        <dbReference type="ARBA" id="ARBA00022723"/>
    </source>
</evidence>
<dbReference type="InterPro" id="IPR036565">
    <property type="entry name" value="Mur-like_cat_sf"/>
</dbReference>
<keyword evidence="2 7" id="KW-0436">Ligase</keyword>
<keyword evidence="5 7" id="KW-0067">ATP-binding</keyword>
<evidence type="ECO:0000313" key="9">
    <source>
        <dbReference type="Proteomes" id="UP000663923"/>
    </source>
</evidence>
<dbReference type="Gene3D" id="3.90.190.20">
    <property type="entry name" value="Mur ligase, C-terminal domain"/>
    <property type="match status" value="1"/>
</dbReference>
<gene>
    <name evidence="8" type="ORF">J4G78_17780</name>
</gene>
<keyword evidence="3" id="KW-0479">Metal-binding</keyword>
<accession>A0ABX7T663</accession>
<dbReference type="Proteomes" id="UP000663923">
    <property type="component" value="Chromosome"/>
</dbReference>
<evidence type="ECO:0000313" key="8">
    <source>
        <dbReference type="EMBL" id="QTD55997.1"/>
    </source>
</evidence>
<keyword evidence="9" id="KW-1185">Reference proteome</keyword>
<evidence type="ECO:0000256" key="4">
    <source>
        <dbReference type="ARBA" id="ARBA00022741"/>
    </source>
</evidence>
<dbReference type="PANTHER" id="PTHR11136:SF0">
    <property type="entry name" value="DIHYDROFOLATE SYNTHETASE-RELATED"/>
    <property type="match status" value="1"/>
</dbReference>
<dbReference type="InterPro" id="IPR036615">
    <property type="entry name" value="Mur_ligase_C_dom_sf"/>
</dbReference>
<dbReference type="Gene3D" id="3.40.1190.10">
    <property type="entry name" value="Mur-like, catalytic domain"/>
    <property type="match status" value="1"/>
</dbReference>
<dbReference type="NCBIfam" id="TIGR01499">
    <property type="entry name" value="folC"/>
    <property type="match status" value="1"/>
</dbReference>
<protein>
    <submittedName>
        <fullName evidence="8">Bifunctional folylpolyglutamate synthase/dihydrofolate synthase</fullName>
    </submittedName>
</protein>
<reference evidence="8 9" key="1">
    <citation type="submission" date="2021-03" db="EMBL/GenBank/DDBJ databases">
        <title>Complete genome of Parasphingorhabdus_sp.JHSY0214.</title>
        <authorList>
            <person name="Yoo J.H."/>
            <person name="Bae J.W."/>
        </authorList>
    </citation>
    <scope>NUCLEOTIDE SEQUENCE [LARGE SCALE GENOMIC DNA]</scope>
    <source>
        <strain evidence="8 9">JHSY0214</strain>
    </source>
</reference>
<dbReference type="PROSITE" id="PS01012">
    <property type="entry name" value="FOLYLPOLYGLU_SYNT_2"/>
    <property type="match status" value="1"/>
</dbReference>
<dbReference type="SUPFAM" id="SSF53623">
    <property type="entry name" value="MurD-like peptide ligases, catalytic domain"/>
    <property type="match status" value="1"/>
</dbReference>
<dbReference type="InterPro" id="IPR018109">
    <property type="entry name" value="Folylpolyglutamate_synth_CS"/>
</dbReference>
<comment type="similarity">
    <text evidence="1 7">Belongs to the folylpolyglutamate synthase family.</text>
</comment>
<dbReference type="PANTHER" id="PTHR11136">
    <property type="entry name" value="FOLYLPOLYGLUTAMATE SYNTHASE-RELATED"/>
    <property type="match status" value="1"/>
</dbReference>
<evidence type="ECO:0000256" key="1">
    <source>
        <dbReference type="ARBA" id="ARBA00008276"/>
    </source>
</evidence>
<evidence type="ECO:0000256" key="2">
    <source>
        <dbReference type="ARBA" id="ARBA00022598"/>
    </source>
</evidence>
<evidence type="ECO:0000256" key="5">
    <source>
        <dbReference type="ARBA" id="ARBA00022840"/>
    </source>
</evidence>
<evidence type="ECO:0000256" key="7">
    <source>
        <dbReference type="PIRNR" id="PIRNR001563"/>
    </source>
</evidence>